<dbReference type="PaxDb" id="6945-B7QBH6"/>
<dbReference type="AlphaFoldDB" id="B7QBH6"/>
<keyword evidence="3" id="KW-1185">Reference proteome</keyword>
<sequence>MHLMTCKFGDGRPRDAAILPAALPTASLVLEALAPERAGAGCPARGRNGRAVSGGVLARRVFLVSVVRAAAILRRRQGRGTGAAVVACIRFAILGTAFGCGPIT</sequence>
<dbReference type="InParanoid" id="B7QBH6"/>
<evidence type="ECO:0000313" key="2">
    <source>
        <dbReference type="EnsemblMetazoa" id="ISCW022312-PA"/>
    </source>
</evidence>
<organism>
    <name type="scientific">Ixodes scapularis</name>
    <name type="common">Black-legged tick</name>
    <name type="synonym">Deer tick</name>
    <dbReference type="NCBI Taxonomy" id="6945"/>
    <lineage>
        <taxon>Eukaryota</taxon>
        <taxon>Metazoa</taxon>
        <taxon>Ecdysozoa</taxon>
        <taxon>Arthropoda</taxon>
        <taxon>Chelicerata</taxon>
        <taxon>Arachnida</taxon>
        <taxon>Acari</taxon>
        <taxon>Parasitiformes</taxon>
        <taxon>Ixodida</taxon>
        <taxon>Ixodoidea</taxon>
        <taxon>Ixodidae</taxon>
        <taxon>Ixodinae</taxon>
        <taxon>Ixodes</taxon>
    </lineage>
</organism>
<reference evidence="1 3" key="1">
    <citation type="submission" date="2008-03" db="EMBL/GenBank/DDBJ databases">
        <title>Annotation of Ixodes scapularis.</title>
        <authorList>
            <consortium name="Ixodes scapularis Genome Project Consortium"/>
            <person name="Caler E."/>
            <person name="Hannick L.I."/>
            <person name="Bidwell S."/>
            <person name="Joardar V."/>
            <person name="Thiagarajan M."/>
            <person name="Amedeo P."/>
            <person name="Galinsky K.J."/>
            <person name="Schobel S."/>
            <person name="Inman J."/>
            <person name="Hostetler J."/>
            <person name="Miller J."/>
            <person name="Hammond M."/>
            <person name="Megy K."/>
            <person name="Lawson D."/>
            <person name="Kodira C."/>
            <person name="Sutton G."/>
            <person name="Meyer J."/>
            <person name="Hill C.A."/>
            <person name="Birren B."/>
            <person name="Nene V."/>
            <person name="Collins F."/>
            <person name="Alarcon-Chaidez F."/>
            <person name="Wikel S."/>
            <person name="Strausberg R."/>
        </authorList>
    </citation>
    <scope>NUCLEOTIDE SEQUENCE [LARGE SCALE GENOMIC DNA]</scope>
    <source>
        <strain evidence="3">Wikel</strain>
        <strain evidence="1">Wikel colony</strain>
    </source>
</reference>
<reference evidence="2" key="2">
    <citation type="submission" date="2020-05" db="UniProtKB">
        <authorList>
            <consortium name="EnsemblMetazoa"/>
        </authorList>
    </citation>
    <scope>IDENTIFICATION</scope>
    <source>
        <strain evidence="2">wikel</strain>
    </source>
</reference>
<protein>
    <submittedName>
        <fullName evidence="1 2">Uncharacterized protein</fullName>
    </submittedName>
</protein>
<gene>
    <name evidence="1" type="ORF">IscW_ISCW022312</name>
</gene>
<name>B7QBH6_IXOSC</name>
<dbReference type="EMBL" id="ABJB010777700">
    <property type="status" value="NOT_ANNOTATED_CDS"/>
    <property type="molecule type" value="Genomic_DNA"/>
</dbReference>
<dbReference type="VEuPathDB" id="VectorBase:ISCW022312"/>
<dbReference type="EMBL" id="DS901492">
    <property type="protein sequence ID" value="EEC16198.1"/>
    <property type="molecule type" value="Genomic_DNA"/>
</dbReference>
<accession>B7QBH6</accession>
<evidence type="ECO:0000313" key="3">
    <source>
        <dbReference type="Proteomes" id="UP000001555"/>
    </source>
</evidence>
<dbReference type="VEuPathDB" id="VectorBase:ISCI022312"/>
<dbReference type="Proteomes" id="UP000001555">
    <property type="component" value="Unassembled WGS sequence"/>
</dbReference>
<proteinExistence type="predicted"/>
<dbReference type="HOGENOM" id="CLU_2252978_0_0_1"/>
<evidence type="ECO:0000313" key="1">
    <source>
        <dbReference type="EMBL" id="EEC16198.1"/>
    </source>
</evidence>
<dbReference type="EnsemblMetazoa" id="ISCW022312-RA">
    <property type="protein sequence ID" value="ISCW022312-PA"/>
    <property type="gene ID" value="ISCW022312"/>
</dbReference>